<feature type="region of interest" description="Disordered" evidence="6">
    <location>
        <begin position="1"/>
        <end position="63"/>
    </location>
</feature>
<dbReference type="Pfam" id="PF00134">
    <property type="entry name" value="Cyclin_N"/>
    <property type="match status" value="1"/>
</dbReference>
<dbReference type="EMBL" id="JARBHA010000003">
    <property type="protein sequence ID" value="KAJ9705165.1"/>
    <property type="molecule type" value="Genomic_DNA"/>
</dbReference>
<keyword evidence="10" id="KW-1185">Reference proteome</keyword>
<keyword evidence="2" id="KW-0132">Cell division</keyword>
<evidence type="ECO:0000256" key="4">
    <source>
        <dbReference type="ARBA" id="ARBA00023306"/>
    </source>
</evidence>
<organism evidence="9 10">
    <name type="scientific">Vitis rotundifolia</name>
    <name type="common">Muscadine grape</name>
    <dbReference type="NCBI Taxonomy" id="103349"/>
    <lineage>
        <taxon>Eukaryota</taxon>
        <taxon>Viridiplantae</taxon>
        <taxon>Streptophyta</taxon>
        <taxon>Embryophyta</taxon>
        <taxon>Tracheophyta</taxon>
        <taxon>Spermatophyta</taxon>
        <taxon>Magnoliopsida</taxon>
        <taxon>eudicotyledons</taxon>
        <taxon>Gunneridae</taxon>
        <taxon>Pentapetalae</taxon>
        <taxon>rosids</taxon>
        <taxon>Vitales</taxon>
        <taxon>Vitaceae</taxon>
        <taxon>Viteae</taxon>
        <taxon>Vitis</taxon>
    </lineage>
</organism>
<evidence type="ECO:0000313" key="9">
    <source>
        <dbReference type="EMBL" id="KAJ9705165.1"/>
    </source>
</evidence>
<reference evidence="9 10" key="1">
    <citation type="journal article" date="2023" name="BMC Biotechnol.">
        <title>Vitis rotundifolia cv Carlos genome sequencing.</title>
        <authorList>
            <person name="Huff M."/>
            <person name="Hulse-Kemp A."/>
            <person name="Scheffler B."/>
            <person name="Youngblood R."/>
            <person name="Simpson S."/>
            <person name="Babiker E."/>
            <person name="Staton M."/>
        </authorList>
    </citation>
    <scope>NUCLEOTIDE SEQUENCE [LARGE SCALE GENOMIC DNA]</scope>
    <source>
        <tissue evidence="9">Leaf</tissue>
    </source>
</reference>
<evidence type="ECO:0000259" key="8">
    <source>
        <dbReference type="SMART" id="SM01332"/>
    </source>
</evidence>
<dbReference type="PANTHER" id="PTHR10177">
    <property type="entry name" value="CYCLINS"/>
    <property type="match status" value="1"/>
</dbReference>
<keyword evidence="4" id="KW-0131">Cell cycle</keyword>
<evidence type="ECO:0008006" key="11">
    <source>
        <dbReference type="Google" id="ProtNLM"/>
    </source>
</evidence>
<dbReference type="Proteomes" id="UP001168098">
    <property type="component" value="Unassembled WGS sequence"/>
</dbReference>
<dbReference type="FunFam" id="1.10.472.10:FF:000013">
    <property type="entry name" value="Cyclin A1"/>
    <property type="match status" value="1"/>
</dbReference>
<sequence>MAEQDNCVHTPGACRKRASDECPQSTPTKKRVVLEDITNSPNNELIQNSDRESQKPKRGIRRTGGCSSIMYQHLHSLEMEEKRRARPDYMEKVQNDVTPNMREILVDWLVEVAEEYKLVSDTLFLCISYIDRFLSSHALRRDKLQLLGVSCMLIASKFEEISPPHAEDFCYITDNHYTAEEVVNMERDVLKFLNFEKVAPTTKVFLRQEHSQCFSIIRHGKTAICFTSLSMQFEALSWYLAELSLLDYGCLRFLPSMIAASSIFLARFILEPNKHPWSLALQRYSGYKPSELKECVLLIHSRQLNRRGNSSLRAIRQKYLQPMFKCVAAHVSLPEIPKHYFEAIKE</sequence>
<evidence type="ECO:0000313" key="10">
    <source>
        <dbReference type="Proteomes" id="UP001168098"/>
    </source>
</evidence>
<evidence type="ECO:0000256" key="6">
    <source>
        <dbReference type="SAM" id="MobiDB-lite"/>
    </source>
</evidence>
<proteinExistence type="inferred from homology"/>
<dbReference type="SUPFAM" id="SSF47954">
    <property type="entry name" value="Cyclin-like"/>
    <property type="match status" value="2"/>
</dbReference>
<evidence type="ECO:0000256" key="3">
    <source>
        <dbReference type="ARBA" id="ARBA00023127"/>
    </source>
</evidence>
<feature type="domain" description="Cyclin C-terminal" evidence="8">
    <location>
        <begin position="200"/>
        <end position="333"/>
    </location>
</feature>
<dbReference type="GO" id="GO:0016538">
    <property type="term" value="F:cyclin-dependent protein serine/threonine kinase regulator activity"/>
    <property type="evidence" value="ECO:0007669"/>
    <property type="project" value="InterPro"/>
</dbReference>
<dbReference type="GO" id="GO:0044772">
    <property type="term" value="P:mitotic cell cycle phase transition"/>
    <property type="evidence" value="ECO:0007669"/>
    <property type="project" value="InterPro"/>
</dbReference>
<comment type="caution">
    <text evidence="9">The sequence shown here is derived from an EMBL/GenBank/DDBJ whole genome shotgun (WGS) entry which is preliminary data.</text>
</comment>
<feature type="domain" description="Cyclin-like" evidence="7">
    <location>
        <begin position="107"/>
        <end position="191"/>
    </location>
</feature>
<evidence type="ECO:0000259" key="7">
    <source>
        <dbReference type="SMART" id="SM00385"/>
    </source>
</evidence>
<dbReference type="InterPro" id="IPR013763">
    <property type="entry name" value="Cyclin-like_dom"/>
</dbReference>
<dbReference type="GO" id="GO:0051301">
    <property type="term" value="P:cell division"/>
    <property type="evidence" value="ECO:0007669"/>
    <property type="project" value="UniProtKB-KW"/>
</dbReference>
<evidence type="ECO:0000256" key="5">
    <source>
        <dbReference type="RuleBase" id="RU000383"/>
    </source>
</evidence>
<protein>
    <recommendedName>
        <fullName evidence="11">Cyclin N-terminal domain-containing protein</fullName>
    </recommendedName>
</protein>
<dbReference type="Pfam" id="PF02984">
    <property type="entry name" value="Cyclin_C"/>
    <property type="match status" value="1"/>
</dbReference>
<dbReference type="AlphaFoldDB" id="A0AA39ACM6"/>
<feature type="domain" description="Cyclin-like" evidence="7">
    <location>
        <begin position="214"/>
        <end position="301"/>
    </location>
</feature>
<dbReference type="InterPro" id="IPR048258">
    <property type="entry name" value="Cyclins_cyclin-box"/>
</dbReference>
<dbReference type="Gene3D" id="1.10.472.10">
    <property type="entry name" value="Cyclin-like"/>
    <property type="match status" value="2"/>
</dbReference>
<gene>
    <name evidence="9" type="ORF">PVL29_003295</name>
</gene>
<accession>A0AA39ACM6</accession>
<keyword evidence="3 5" id="KW-0195">Cyclin</keyword>
<dbReference type="PROSITE" id="PS00292">
    <property type="entry name" value="CYCLINS"/>
    <property type="match status" value="1"/>
</dbReference>
<dbReference type="FunFam" id="1.10.472.10:FF:000167">
    <property type="entry name" value="Mitotic cyclin 6"/>
    <property type="match status" value="1"/>
</dbReference>
<dbReference type="InterPro" id="IPR039361">
    <property type="entry name" value="Cyclin"/>
</dbReference>
<name>A0AA39ACM6_VITRO</name>
<evidence type="ECO:0000256" key="2">
    <source>
        <dbReference type="ARBA" id="ARBA00022618"/>
    </source>
</evidence>
<dbReference type="InterPro" id="IPR004367">
    <property type="entry name" value="Cyclin_C-dom"/>
</dbReference>
<dbReference type="SMART" id="SM01332">
    <property type="entry name" value="Cyclin_C"/>
    <property type="match status" value="1"/>
</dbReference>
<dbReference type="InterPro" id="IPR036915">
    <property type="entry name" value="Cyclin-like_sf"/>
</dbReference>
<dbReference type="SMART" id="SM00385">
    <property type="entry name" value="CYCLIN"/>
    <property type="match status" value="2"/>
</dbReference>
<feature type="compositionally biased region" description="Polar residues" evidence="6">
    <location>
        <begin position="37"/>
        <end position="48"/>
    </location>
</feature>
<comment type="similarity">
    <text evidence="1">Belongs to the cyclin family. Cyclin AB subfamily.</text>
</comment>
<evidence type="ECO:0000256" key="1">
    <source>
        <dbReference type="ARBA" id="ARBA00006955"/>
    </source>
</evidence>
<dbReference type="InterPro" id="IPR006671">
    <property type="entry name" value="Cyclin_N"/>
</dbReference>